<dbReference type="Proteomes" id="UP000308199">
    <property type="component" value="Unassembled WGS sequence"/>
</dbReference>
<dbReference type="OrthoDB" id="5086500at2759"/>
<gene>
    <name evidence="2" type="ORF">EW145_g6892</name>
</gene>
<dbReference type="EMBL" id="SGPK01000584">
    <property type="protein sequence ID" value="THH01541.1"/>
    <property type="molecule type" value="Genomic_DNA"/>
</dbReference>
<evidence type="ECO:0000256" key="1">
    <source>
        <dbReference type="SAM" id="SignalP"/>
    </source>
</evidence>
<evidence type="ECO:0000313" key="2">
    <source>
        <dbReference type="EMBL" id="THH01541.1"/>
    </source>
</evidence>
<protein>
    <submittedName>
        <fullName evidence="2">Uncharacterized protein</fullName>
    </submittedName>
</protein>
<accession>A0A4S4KT82</accession>
<feature type="chain" id="PRO_5020920082" evidence="1">
    <location>
        <begin position="17"/>
        <end position="234"/>
    </location>
</feature>
<keyword evidence="1" id="KW-0732">Signal</keyword>
<keyword evidence="3" id="KW-1185">Reference proteome</keyword>
<name>A0A4S4KT82_9AGAM</name>
<evidence type="ECO:0000313" key="3">
    <source>
        <dbReference type="Proteomes" id="UP000308199"/>
    </source>
</evidence>
<sequence>MKLGLLALTFSPIAYAYTYGLGTSWSIGTGSSSTIEKVTTTLNAGIPPSGQLGELILWPALSNGTGDLLMTSVESWSNQSWCGGVTGQWCIRTQVFHDQKSTFGAFAPLSASEPVTITFERNPDASGWTQSAIVNNNVVSMISSSSGPMTLFGMSTECDDYCAMTVSPQTYTNTTIILDVANPTWGATEVIGSRIYGDGTIDTNAQQPTIVDGITSSEDGKVWTITNITIPQLG</sequence>
<feature type="signal peptide" evidence="1">
    <location>
        <begin position="1"/>
        <end position="16"/>
    </location>
</feature>
<reference evidence="2 3" key="1">
    <citation type="submission" date="2019-02" db="EMBL/GenBank/DDBJ databases">
        <title>Genome sequencing of the rare red list fungi Phellinidium pouzarii.</title>
        <authorList>
            <person name="Buettner E."/>
            <person name="Kellner H."/>
        </authorList>
    </citation>
    <scope>NUCLEOTIDE SEQUENCE [LARGE SCALE GENOMIC DNA]</scope>
    <source>
        <strain evidence="2 3">DSM 108285</strain>
    </source>
</reference>
<proteinExistence type="predicted"/>
<comment type="caution">
    <text evidence="2">The sequence shown here is derived from an EMBL/GenBank/DDBJ whole genome shotgun (WGS) entry which is preliminary data.</text>
</comment>
<dbReference type="AlphaFoldDB" id="A0A4S4KT82"/>
<organism evidence="2 3">
    <name type="scientific">Phellinidium pouzarii</name>
    <dbReference type="NCBI Taxonomy" id="167371"/>
    <lineage>
        <taxon>Eukaryota</taxon>
        <taxon>Fungi</taxon>
        <taxon>Dikarya</taxon>
        <taxon>Basidiomycota</taxon>
        <taxon>Agaricomycotina</taxon>
        <taxon>Agaricomycetes</taxon>
        <taxon>Hymenochaetales</taxon>
        <taxon>Hymenochaetaceae</taxon>
        <taxon>Phellinidium</taxon>
    </lineage>
</organism>